<keyword evidence="3 8" id="KW-0479">Metal-binding</keyword>
<evidence type="ECO:0000259" key="9">
    <source>
        <dbReference type="Pfam" id="PF12804"/>
    </source>
</evidence>
<dbReference type="Proteomes" id="UP001596383">
    <property type="component" value="Unassembled WGS sequence"/>
</dbReference>
<dbReference type="EC" id="2.7.7.77" evidence="8"/>
<accession>A0ABD5SFS5</accession>
<dbReference type="AlphaFoldDB" id="A0ABD5SFS5"/>
<dbReference type="PANTHER" id="PTHR19136">
    <property type="entry name" value="MOLYBDENUM COFACTOR GUANYLYLTRANSFERASE"/>
    <property type="match status" value="1"/>
</dbReference>
<dbReference type="InterPro" id="IPR013482">
    <property type="entry name" value="Molybde_CF_guanTrfase"/>
</dbReference>
<organism evidence="10 11">
    <name type="scientific">Natrinema soli</name>
    <dbReference type="NCBI Taxonomy" id="1930624"/>
    <lineage>
        <taxon>Archaea</taxon>
        <taxon>Methanobacteriati</taxon>
        <taxon>Methanobacteriota</taxon>
        <taxon>Stenosarchaea group</taxon>
        <taxon>Halobacteria</taxon>
        <taxon>Halobacteriales</taxon>
        <taxon>Natrialbaceae</taxon>
        <taxon>Natrinema</taxon>
    </lineage>
</organism>
<comment type="domain">
    <text evidence="8">The N-terminal domain determines nucleotide recognition and specific binding, while the C-terminal domain determines the specific binding to the target protein.</text>
</comment>
<proteinExistence type="inferred from homology"/>
<feature type="binding site" evidence="8">
    <location>
        <position position="56"/>
    </location>
    <ligand>
        <name>GTP</name>
        <dbReference type="ChEBI" id="CHEBI:37565"/>
    </ligand>
</feature>
<comment type="caution">
    <text evidence="10">The sequence shown here is derived from an EMBL/GenBank/DDBJ whole genome shotgun (WGS) entry which is preliminary data.</text>
</comment>
<evidence type="ECO:0000256" key="7">
    <source>
        <dbReference type="ARBA" id="ARBA00023150"/>
    </source>
</evidence>
<dbReference type="CDD" id="cd02503">
    <property type="entry name" value="MobA"/>
    <property type="match status" value="1"/>
</dbReference>
<feature type="binding site" evidence="8">
    <location>
        <begin position="15"/>
        <end position="17"/>
    </location>
    <ligand>
        <name>GTP</name>
        <dbReference type="ChEBI" id="CHEBI:37565"/>
    </ligand>
</feature>
<dbReference type="HAMAP" id="MF_00316">
    <property type="entry name" value="MobA"/>
    <property type="match status" value="1"/>
</dbReference>
<comment type="cofactor">
    <cofactor evidence="8">
        <name>Mg(2+)</name>
        <dbReference type="ChEBI" id="CHEBI:18420"/>
    </cofactor>
</comment>
<feature type="binding site" evidence="8">
    <location>
        <position position="28"/>
    </location>
    <ligand>
        <name>GTP</name>
        <dbReference type="ChEBI" id="CHEBI:37565"/>
    </ligand>
</feature>
<sequence>MSQETRRTERAGVVLAGGYSTRFGEADKAVVDLASTPMIRRVVDRINPTVDEIVVNCRDEQLPAIRTALEGGPDASFAVDPIPDRGPMAGIMTGLGEATAEYAVVVACDMPFVEPALVDHLFDRAAGHEAAVPRLEDQWFQTTQAVYQPSAMIDACERALERDERRVVEPLLDLDYVVVDEDEVREYAPLETFENVNTREEFEAALERLEEK</sequence>
<feature type="domain" description="MobA-like NTP transferase" evidence="9">
    <location>
        <begin position="12"/>
        <end position="169"/>
    </location>
</feature>
<evidence type="ECO:0000256" key="5">
    <source>
        <dbReference type="ARBA" id="ARBA00022842"/>
    </source>
</evidence>
<keyword evidence="11" id="KW-1185">Reference proteome</keyword>
<dbReference type="GO" id="GO:0006777">
    <property type="term" value="P:Mo-molybdopterin cofactor biosynthetic process"/>
    <property type="evidence" value="ECO:0007669"/>
    <property type="project" value="UniProtKB-KW"/>
</dbReference>
<keyword evidence="5 8" id="KW-0460">Magnesium</keyword>
<keyword evidence="10" id="KW-0548">Nucleotidyltransferase</keyword>
<keyword evidence="7 8" id="KW-0501">Molybdenum cofactor biosynthesis</keyword>
<dbReference type="GO" id="GO:0005737">
    <property type="term" value="C:cytoplasm"/>
    <property type="evidence" value="ECO:0007669"/>
    <property type="project" value="UniProtKB-SubCell"/>
</dbReference>
<dbReference type="InterPro" id="IPR025877">
    <property type="entry name" value="MobA-like_NTP_Trfase"/>
</dbReference>
<keyword evidence="6 8" id="KW-0342">GTP-binding</keyword>
<feature type="binding site" evidence="8">
    <location>
        <position position="84"/>
    </location>
    <ligand>
        <name>GTP</name>
        <dbReference type="ChEBI" id="CHEBI:37565"/>
    </ligand>
</feature>
<dbReference type="GO" id="GO:0061603">
    <property type="term" value="F:molybdenum cofactor guanylyltransferase activity"/>
    <property type="evidence" value="ECO:0007669"/>
    <property type="project" value="UniProtKB-EC"/>
</dbReference>
<dbReference type="PANTHER" id="PTHR19136:SF81">
    <property type="entry name" value="MOLYBDENUM COFACTOR GUANYLYLTRANSFERASE"/>
    <property type="match status" value="1"/>
</dbReference>
<dbReference type="GO" id="GO:0046872">
    <property type="term" value="F:metal ion binding"/>
    <property type="evidence" value="ECO:0007669"/>
    <property type="project" value="UniProtKB-KW"/>
</dbReference>
<reference evidence="10 11" key="1">
    <citation type="journal article" date="2019" name="Int. J. Syst. Evol. Microbiol.">
        <title>The Global Catalogue of Microorganisms (GCM) 10K type strain sequencing project: providing services to taxonomists for standard genome sequencing and annotation.</title>
        <authorList>
            <consortium name="The Broad Institute Genomics Platform"/>
            <consortium name="The Broad Institute Genome Sequencing Center for Infectious Disease"/>
            <person name="Wu L."/>
            <person name="Ma J."/>
        </authorList>
    </citation>
    <scope>NUCLEOTIDE SEQUENCE [LARGE SCALE GENOMIC DNA]</scope>
    <source>
        <strain evidence="10 11">LMG 29247</strain>
    </source>
</reference>
<evidence type="ECO:0000256" key="4">
    <source>
        <dbReference type="ARBA" id="ARBA00022741"/>
    </source>
</evidence>
<dbReference type="RefSeq" id="WP_273737180.1">
    <property type="nucleotide sequence ID" value="NZ_JAQIVI010000049.1"/>
</dbReference>
<dbReference type="GO" id="GO:0005525">
    <property type="term" value="F:GTP binding"/>
    <property type="evidence" value="ECO:0007669"/>
    <property type="project" value="UniProtKB-UniRule"/>
</dbReference>
<evidence type="ECO:0000256" key="1">
    <source>
        <dbReference type="ARBA" id="ARBA00022490"/>
    </source>
</evidence>
<keyword evidence="4 8" id="KW-0547">Nucleotide-binding</keyword>
<keyword evidence="2 8" id="KW-0808">Transferase</keyword>
<feature type="binding site" evidence="8">
    <location>
        <position position="109"/>
    </location>
    <ligand>
        <name>Mg(2+)</name>
        <dbReference type="ChEBI" id="CHEBI:18420"/>
    </ligand>
</feature>
<dbReference type="Gene3D" id="3.90.550.10">
    <property type="entry name" value="Spore Coat Polysaccharide Biosynthesis Protein SpsA, Chain A"/>
    <property type="match status" value="1"/>
</dbReference>
<dbReference type="InterPro" id="IPR029044">
    <property type="entry name" value="Nucleotide-diphossugar_trans"/>
</dbReference>
<keyword evidence="1 8" id="KW-0963">Cytoplasm</keyword>
<evidence type="ECO:0000313" key="10">
    <source>
        <dbReference type="EMBL" id="MFC6764085.1"/>
    </source>
</evidence>
<comment type="similarity">
    <text evidence="8">Belongs to the MobA family.</text>
</comment>
<protein>
    <recommendedName>
        <fullName evidence="8">Probable molybdenum cofactor guanylyltransferase</fullName>
        <shortName evidence="8">MoCo guanylyltransferase</shortName>
        <ecNumber evidence="8">2.7.7.77</ecNumber>
    </recommendedName>
    <alternativeName>
        <fullName evidence="8">GTP:molybdopterin guanylyltransferase</fullName>
    </alternativeName>
    <alternativeName>
        <fullName evidence="8">Mo-MPT guanylyltransferase</fullName>
    </alternativeName>
    <alternativeName>
        <fullName evidence="8">Molybdopterin guanylyltransferase</fullName>
    </alternativeName>
    <alternativeName>
        <fullName evidence="8">Molybdopterin-guanine dinucleotide synthase</fullName>
        <shortName evidence="8">MGD synthase</shortName>
    </alternativeName>
</protein>
<dbReference type="EMBL" id="JBHSWV010000049">
    <property type="protein sequence ID" value="MFC6764085.1"/>
    <property type="molecule type" value="Genomic_DNA"/>
</dbReference>
<feature type="binding site" evidence="8">
    <location>
        <position position="109"/>
    </location>
    <ligand>
        <name>GTP</name>
        <dbReference type="ChEBI" id="CHEBI:37565"/>
    </ligand>
</feature>
<evidence type="ECO:0000256" key="3">
    <source>
        <dbReference type="ARBA" id="ARBA00022723"/>
    </source>
</evidence>
<name>A0ABD5SFS5_9EURY</name>
<gene>
    <name evidence="8" type="primary">mobA</name>
    <name evidence="10" type="ORF">ACFQE6_03195</name>
</gene>
<evidence type="ECO:0000256" key="6">
    <source>
        <dbReference type="ARBA" id="ARBA00023134"/>
    </source>
</evidence>
<comment type="function">
    <text evidence="8">Transfers a GMP moiety from GTP to Mo-molybdopterin (Mo-MPT) cofactor (Moco or molybdenum cofactor) to form Mo-molybdopterin guanine dinucleotide (Mo-MGD) cofactor.</text>
</comment>
<evidence type="ECO:0000313" key="11">
    <source>
        <dbReference type="Proteomes" id="UP001596383"/>
    </source>
</evidence>
<comment type="catalytic activity">
    <reaction evidence="8">
        <text>Mo-molybdopterin + GTP + H(+) = Mo-molybdopterin guanine dinucleotide + diphosphate</text>
        <dbReference type="Rhea" id="RHEA:34243"/>
        <dbReference type="ChEBI" id="CHEBI:15378"/>
        <dbReference type="ChEBI" id="CHEBI:33019"/>
        <dbReference type="ChEBI" id="CHEBI:37565"/>
        <dbReference type="ChEBI" id="CHEBI:71302"/>
        <dbReference type="ChEBI" id="CHEBI:71310"/>
        <dbReference type="EC" id="2.7.7.77"/>
    </reaction>
</comment>
<evidence type="ECO:0000256" key="8">
    <source>
        <dbReference type="HAMAP-Rule" id="MF_00316"/>
    </source>
</evidence>
<evidence type="ECO:0000256" key="2">
    <source>
        <dbReference type="ARBA" id="ARBA00022679"/>
    </source>
</evidence>
<dbReference type="SUPFAM" id="SSF53448">
    <property type="entry name" value="Nucleotide-diphospho-sugar transferases"/>
    <property type="match status" value="1"/>
</dbReference>
<comment type="subcellular location">
    <subcellularLocation>
        <location evidence="8">Cytoplasm</location>
    </subcellularLocation>
</comment>
<dbReference type="Pfam" id="PF12804">
    <property type="entry name" value="NTP_transf_3"/>
    <property type="match status" value="1"/>
</dbReference>